<dbReference type="InterPro" id="IPR002139">
    <property type="entry name" value="Ribo/fructo_kinase"/>
</dbReference>
<reference evidence="6 7" key="1">
    <citation type="submission" date="2017-12" db="EMBL/GenBank/DDBJ databases">
        <title>Characterization of six clinical isolates of Enterochimera gen. nov., a novel genus of the Yersiniaciae family and the three species Enterochimera arupensis sp. nov., Enterochimera coloradensis sp. nov, and Enterochimera californica sp. nov.</title>
        <authorList>
            <person name="Rossi A."/>
            <person name="Fisher M."/>
        </authorList>
    </citation>
    <scope>NUCLEOTIDE SEQUENCE [LARGE SCALE GENOMIC DNA]</scope>
    <source>
        <strain evidence="7">2016-Iso4</strain>
    </source>
</reference>
<dbReference type="PROSITE" id="PS00584">
    <property type="entry name" value="PFKB_KINASES_2"/>
    <property type="match status" value="1"/>
</dbReference>
<dbReference type="PANTHER" id="PTHR10584:SF157">
    <property type="entry name" value="SULFOFRUCTOSE KINASE"/>
    <property type="match status" value="1"/>
</dbReference>
<keyword evidence="2 4" id="KW-0808">Transferase</keyword>
<dbReference type="Pfam" id="PF00294">
    <property type="entry name" value="PfkB"/>
    <property type="match status" value="1"/>
</dbReference>
<sequence length="298" mass="30796">MTTLACVGIAVEDRLYYVEALPGGGGKYVAQHYQEAGGGPAATAAVAAARLGAQVDFIGRVGQDACGEALCAGLAAEGVSARHCRRIAGAASGQSAILVDRHGERMIVNFPGRALDADAAWLAAIDFRHYDALLADVRWPEGAARAMAQARAAGIPTLLDADLTPQPIAPLLALADHAAFSWPALQRLAGDLPPEAALRRAAEMTPGTVYVTLGREGCLWLENGRCRHQPAFEVAVKDTTGAGDVFHGALAWAIARGEPPAEAVRCASAAAALKCTRPGGRAGIPDCDQLSAFLSLSV</sequence>
<keyword evidence="7" id="KW-1185">Reference proteome</keyword>
<keyword evidence="3 4" id="KW-0418">Kinase</keyword>
<evidence type="ECO:0000259" key="5">
    <source>
        <dbReference type="Pfam" id="PF00294"/>
    </source>
</evidence>
<proteinExistence type="inferred from homology"/>
<accession>A0A2N5DZJ0</accession>
<evidence type="ECO:0000256" key="2">
    <source>
        <dbReference type="ARBA" id="ARBA00022679"/>
    </source>
</evidence>
<evidence type="ECO:0000256" key="4">
    <source>
        <dbReference type="RuleBase" id="RU003704"/>
    </source>
</evidence>
<dbReference type="InterPro" id="IPR011611">
    <property type="entry name" value="PfkB_dom"/>
</dbReference>
<evidence type="ECO:0000256" key="3">
    <source>
        <dbReference type="ARBA" id="ARBA00022777"/>
    </source>
</evidence>
<evidence type="ECO:0000256" key="1">
    <source>
        <dbReference type="ARBA" id="ARBA00010688"/>
    </source>
</evidence>
<name>A0A2N5DZJ0_9GAMM</name>
<dbReference type="AlphaFoldDB" id="A0A2N5DZJ0"/>
<dbReference type="InterPro" id="IPR029056">
    <property type="entry name" value="Ribokinase-like"/>
</dbReference>
<feature type="domain" description="Carbohydrate kinase PfkB" evidence="5">
    <location>
        <begin position="1"/>
        <end position="286"/>
    </location>
</feature>
<evidence type="ECO:0000313" key="6">
    <source>
        <dbReference type="EMBL" id="PLR33145.1"/>
    </source>
</evidence>
<dbReference type="Proteomes" id="UP000234503">
    <property type="component" value="Unassembled WGS sequence"/>
</dbReference>
<dbReference type="EMBL" id="PJZH01000015">
    <property type="protein sequence ID" value="PLR33145.1"/>
    <property type="molecule type" value="Genomic_DNA"/>
</dbReference>
<dbReference type="OrthoDB" id="9779730at2"/>
<evidence type="ECO:0000313" key="7">
    <source>
        <dbReference type="Proteomes" id="UP000234503"/>
    </source>
</evidence>
<dbReference type="GO" id="GO:0006796">
    <property type="term" value="P:phosphate-containing compound metabolic process"/>
    <property type="evidence" value="ECO:0007669"/>
    <property type="project" value="UniProtKB-ARBA"/>
</dbReference>
<dbReference type="GO" id="GO:0016301">
    <property type="term" value="F:kinase activity"/>
    <property type="evidence" value="ECO:0007669"/>
    <property type="project" value="UniProtKB-KW"/>
</dbReference>
<dbReference type="PRINTS" id="PR00990">
    <property type="entry name" value="RIBOKINASE"/>
</dbReference>
<dbReference type="PANTHER" id="PTHR10584">
    <property type="entry name" value="SUGAR KINASE"/>
    <property type="match status" value="1"/>
</dbReference>
<protein>
    <submittedName>
        <fullName evidence="6">Ribokinase</fullName>
    </submittedName>
</protein>
<comment type="caution">
    <text evidence="6">The sequence shown here is derived from an EMBL/GenBank/DDBJ whole genome shotgun (WGS) entry which is preliminary data.</text>
</comment>
<dbReference type="RefSeq" id="WP_101825660.1">
    <property type="nucleotide sequence ID" value="NZ_PJZH01000015.1"/>
</dbReference>
<dbReference type="InterPro" id="IPR002173">
    <property type="entry name" value="Carboh/pur_kinase_PfkB_CS"/>
</dbReference>
<dbReference type="SUPFAM" id="SSF53613">
    <property type="entry name" value="Ribokinase-like"/>
    <property type="match status" value="1"/>
</dbReference>
<organism evidence="6 7">
    <name type="scientific">Chimaeribacter coloradensis</name>
    <dbReference type="NCBI Taxonomy" id="2060068"/>
    <lineage>
        <taxon>Bacteria</taxon>
        <taxon>Pseudomonadati</taxon>
        <taxon>Pseudomonadota</taxon>
        <taxon>Gammaproteobacteria</taxon>
        <taxon>Enterobacterales</taxon>
        <taxon>Yersiniaceae</taxon>
        <taxon>Chimaeribacter</taxon>
    </lineage>
</organism>
<gene>
    <name evidence="6" type="ORF">CYR32_14560</name>
</gene>
<dbReference type="Gene3D" id="3.40.1190.20">
    <property type="match status" value="1"/>
</dbReference>
<dbReference type="GO" id="GO:0005829">
    <property type="term" value="C:cytosol"/>
    <property type="evidence" value="ECO:0007669"/>
    <property type="project" value="TreeGrafter"/>
</dbReference>
<comment type="similarity">
    <text evidence="1 4">Belongs to the carbohydrate kinase PfkB family.</text>
</comment>